<protein>
    <submittedName>
        <fullName evidence="1">Uncharacterized protein</fullName>
    </submittedName>
</protein>
<dbReference type="EMBL" id="HACG01037251">
    <property type="protein sequence ID" value="CEK84116.1"/>
    <property type="molecule type" value="Transcribed_RNA"/>
</dbReference>
<reference evidence="1" key="1">
    <citation type="submission" date="2014-12" db="EMBL/GenBank/DDBJ databases">
        <title>Insight into the proteome of Arion vulgaris.</title>
        <authorList>
            <person name="Aradska J."/>
            <person name="Bulat T."/>
            <person name="Smidak R."/>
            <person name="Sarate P."/>
            <person name="Gangsoo J."/>
            <person name="Sialana F."/>
            <person name="Bilban M."/>
            <person name="Lubec G."/>
        </authorList>
    </citation>
    <scope>NUCLEOTIDE SEQUENCE</scope>
    <source>
        <tissue evidence="1">Skin</tissue>
    </source>
</reference>
<name>A0A0B7AVS0_9EUPU</name>
<accession>A0A0B7AVS0</accession>
<sequence>MLAYVLRFNYFCYINPREMCPRVNMSDQLYASVYHGQKTSSSVISGHSLYCGLQTWQSASGLPGFPKA</sequence>
<organism evidence="1">
    <name type="scientific">Arion vulgaris</name>
    <dbReference type="NCBI Taxonomy" id="1028688"/>
    <lineage>
        <taxon>Eukaryota</taxon>
        <taxon>Metazoa</taxon>
        <taxon>Spiralia</taxon>
        <taxon>Lophotrochozoa</taxon>
        <taxon>Mollusca</taxon>
        <taxon>Gastropoda</taxon>
        <taxon>Heterobranchia</taxon>
        <taxon>Euthyneura</taxon>
        <taxon>Panpulmonata</taxon>
        <taxon>Eupulmonata</taxon>
        <taxon>Stylommatophora</taxon>
        <taxon>Helicina</taxon>
        <taxon>Arionoidea</taxon>
        <taxon>Arionidae</taxon>
        <taxon>Arion</taxon>
    </lineage>
</organism>
<gene>
    <name evidence="1" type="primary">ORF140819</name>
</gene>
<proteinExistence type="predicted"/>
<evidence type="ECO:0000313" key="1">
    <source>
        <dbReference type="EMBL" id="CEK84116.1"/>
    </source>
</evidence>
<dbReference type="AlphaFoldDB" id="A0A0B7AVS0"/>